<sequence length="510" mass="59190">MERLRRNELGMDRISSLPDSVLVHILSFLPTHEAVKTTFISKKWKFLWTQIPVLDLDEFTFCDERSMVELYNALETGRYFLSSMRLDRQRKRFADFVDRALLHHDIESIRQIQLSFCYHEDYEFTSRVDQWIRFAIASNATALELNFASRSPSRDPRIEGCYELPHCPLPQSLKFLRLNFCEFRPLRHGSFDHLEIVELLQAKLPDGSVQDLISNCPCLESLHLLSCCVPHHLVISAPESELKCLLLDSCSSYEMNGIVYKYEIDAPKLQHFKFVGMMLHEFSVKRLRHLVEAHLDVRQNFISQMHCSMLTELLKDLGHASCLSLSSWCLQVLSFKDEIHVNHEIALSSLHRLNNLTVQTRLDSFDLLGLACLLRSSPNLEFLTIDIDNHKDLNLEYLDHPMLPNARHFDEMSFWENQSSPFQCLAKLEKVTINDFSGQDNEMGLVKFLLKNCLVLKEMSIRYVIFQPVSTISGRGIDREHLEFLQAQLDITQELLTFPRVSTCAQVFCS</sequence>
<organism evidence="2 3">
    <name type="scientific">Nelumbo nucifera</name>
    <name type="common">Sacred lotus</name>
    <dbReference type="NCBI Taxonomy" id="4432"/>
    <lineage>
        <taxon>Eukaryota</taxon>
        <taxon>Viridiplantae</taxon>
        <taxon>Streptophyta</taxon>
        <taxon>Embryophyta</taxon>
        <taxon>Tracheophyta</taxon>
        <taxon>Spermatophyta</taxon>
        <taxon>Magnoliopsida</taxon>
        <taxon>Proteales</taxon>
        <taxon>Nelumbonaceae</taxon>
        <taxon>Nelumbo</taxon>
    </lineage>
</organism>
<dbReference type="Pfam" id="PF00646">
    <property type="entry name" value="F-box"/>
    <property type="match status" value="1"/>
</dbReference>
<name>A0A822YRW5_NELNU</name>
<dbReference type="InterPro" id="IPR050232">
    <property type="entry name" value="FBL13/AtMIF1-like"/>
</dbReference>
<dbReference type="InterPro" id="IPR036047">
    <property type="entry name" value="F-box-like_dom_sf"/>
</dbReference>
<evidence type="ECO:0000313" key="3">
    <source>
        <dbReference type="Proteomes" id="UP000607653"/>
    </source>
</evidence>
<dbReference type="InterPro" id="IPR053781">
    <property type="entry name" value="F-box_AtFBL13-like"/>
</dbReference>
<dbReference type="SUPFAM" id="SSF52047">
    <property type="entry name" value="RNI-like"/>
    <property type="match status" value="1"/>
</dbReference>
<gene>
    <name evidence="2" type="ORF">HUJ06_012636</name>
</gene>
<dbReference type="Pfam" id="PF23622">
    <property type="entry name" value="LRR_At1g61320_AtMIF1"/>
    <property type="match status" value="1"/>
</dbReference>
<dbReference type="AlphaFoldDB" id="A0A822YRW5"/>
<dbReference type="SUPFAM" id="SSF81383">
    <property type="entry name" value="F-box domain"/>
    <property type="match status" value="1"/>
</dbReference>
<protein>
    <recommendedName>
        <fullName evidence="1">F-box domain-containing protein</fullName>
    </recommendedName>
</protein>
<dbReference type="Proteomes" id="UP000607653">
    <property type="component" value="Unassembled WGS sequence"/>
</dbReference>
<evidence type="ECO:0000259" key="1">
    <source>
        <dbReference type="PROSITE" id="PS50181"/>
    </source>
</evidence>
<dbReference type="PROSITE" id="PS50181">
    <property type="entry name" value="FBOX"/>
    <property type="match status" value="1"/>
</dbReference>
<dbReference type="SMART" id="SM00579">
    <property type="entry name" value="FBD"/>
    <property type="match status" value="1"/>
</dbReference>
<dbReference type="PANTHER" id="PTHR31900">
    <property type="entry name" value="F-BOX/RNI SUPERFAMILY PROTEIN-RELATED"/>
    <property type="match status" value="1"/>
</dbReference>
<feature type="domain" description="F-box" evidence="1">
    <location>
        <begin position="11"/>
        <end position="47"/>
    </location>
</feature>
<reference evidence="2 3" key="1">
    <citation type="journal article" date="2020" name="Mol. Biol. Evol.">
        <title>Distinct Expression and Methylation Patterns for Genes with Different Fates following a Single Whole-Genome Duplication in Flowering Plants.</title>
        <authorList>
            <person name="Shi T."/>
            <person name="Rahmani R.S."/>
            <person name="Gugger P.F."/>
            <person name="Wang M."/>
            <person name="Li H."/>
            <person name="Zhang Y."/>
            <person name="Li Z."/>
            <person name="Wang Q."/>
            <person name="Van de Peer Y."/>
            <person name="Marchal K."/>
            <person name="Chen J."/>
        </authorList>
    </citation>
    <scope>NUCLEOTIDE SEQUENCE [LARGE SCALE GENOMIC DNA]</scope>
    <source>
        <tissue evidence="2">Leaf</tissue>
    </source>
</reference>
<dbReference type="CDD" id="cd22160">
    <property type="entry name" value="F-box_AtFBL13-like"/>
    <property type="match status" value="1"/>
</dbReference>
<proteinExistence type="predicted"/>
<dbReference type="Gene3D" id="3.80.10.10">
    <property type="entry name" value="Ribonuclease Inhibitor"/>
    <property type="match status" value="1"/>
</dbReference>
<accession>A0A822YRW5</accession>
<keyword evidence="3" id="KW-1185">Reference proteome</keyword>
<dbReference type="InterPro" id="IPR032675">
    <property type="entry name" value="LRR_dom_sf"/>
</dbReference>
<dbReference type="InterPro" id="IPR001810">
    <property type="entry name" value="F-box_dom"/>
</dbReference>
<comment type="caution">
    <text evidence="2">The sequence shown here is derived from an EMBL/GenBank/DDBJ whole genome shotgun (WGS) entry which is preliminary data.</text>
</comment>
<dbReference type="EMBL" id="DUZY01000003">
    <property type="protein sequence ID" value="DAD33785.1"/>
    <property type="molecule type" value="Genomic_DNA"/>
</dbReference>
<evidence type="ECO:0000313" key="2">
    <source>
        <dbReference type="EMBL" id="DAD33785.1"/>
    </source>
</evidence>
<dbReference type="InterPro" id="IPR006566">
    <property type="entry name" value="FBD"/>
</dbReference>
<dbReference type="PANTHER" id="PTHR31900:SF30">
    <property type="entry name" value="SUPERFAMILY PROTEIN, PUTATIVE-RELATED"/>
    <property type="match status" value="1"/>
</dbReference>
<dbReference type="InterPro" id="IPR055357">
    <property type="entry name" value="LRR_At1g61320_AtMIF1"/>
</dbReference>